<dbReference type="GO" id="GO:0043565">
    <property type="term" value="F:sequence-specific DNA binding"/>
    <property type="evidence" value="ECO:0007669"/>
    <property type="project" value="InterPro"/>
</dbReference>
<dbReference type="GO" id="GO:0005634">
    <property type="term" value="C:nucleus"/>
    <property type="evidence" value="ECO:0007669"/>
    <property type="project" value="UniProtKB-SubCell"/>
</dbReference>
<evidence type="ECO:0000313" key="5">
    <source>
        <dbReference type="Proteomes" id="UP000192639"/>
    </source>
</evidence>
<keyword evidence="1 2" id="KW-0238">DNA-binding</keyword>
<name>A0A1Y1SAA7_9MICR</name>
<dbReference type="Gene3D" id="1.10.10.10">
    <property type="entry name" value="Winged helix-like DNA-binding domain superfamily/Winged helix DNA-binding domain"/>
    <property type="match status" value="1"/>
</dbReference>
<organism evidence="4 5">
    <name type="scientific">Enterospora canceri</name>
    <dbReference type="NCBI Taxonomy" id="1081671"/>
    <lineage>
        <taxon>Eukaryota</taxon>
        <taxon>Fungi</taxon>
        <taxon>Fungi incertae sedis</taxon>
        <taxon>Microsporidia</taxon>
        <taxon>Enterocytozoonidae</taxon>
        <taxon>Enterospora</taxon>
    </lineage>
</organism>
<dbReference type="Proteomes" id="UP000192639">
    <property type="component" value="Unassembled WGS sequence"/>
</dbReference>
<dbReference type="OrthoDB" id="5954824at2759"/>
<comment type="caution">
    <text evidence="4">The sequence shown here is derived from an EMBL/GenBank/DDBJ whole genome shotgun (WGS) entry which is preliminary data.</text>
</comment>
<proteinExistence type="predicted"/>
<dbReference type="InterPro" id="IPR001766">
    <property type="entry name" value="Fork_head_dom"/>
</dbReference>
<dbReference type="InterPro" id="IPR036390">
    <property type="entry name" value="WH_DNA-bd_sf"/>
</dbReference>
<dbReference type="GO" id="GO:0003700">
    <property type="term" value="F:DNA-binding transcription factor activity"/>
    <property type="evidence" value="ECO:0007669"/>
    <property type="project" value="InterPro"/>
</dbReference>
<evidence type="ECO:0000313" key="4">
    <source>
        <dbReference type="EMBL" id="ORD94968.1"/>
    </source>
</evidence>
<evidence type="ECO:0000256" key="2">
    <source>
        <dbReference type="PROSITE-ProRule" id="PRU00089"/>
    </source>
</evidence>
<evidence type="ECO:0000259" key="3">
    <source>
        <dbReference type="PROSITE" id="PS50039"/>
    </source>
</evidence>
<sequence length="117" mass="14022">MRKQKIFKPFTYFELIKDAIAHYEQCHATSSEVFAYATAKYPHIFLQSNSVTWKNNIRQVLSKHPEFIKIATTRNNKKTNCWKFIELDEIRHNEKVLMKYLAQDDESKENISDLFYL</sequence>
<dbReference type="EMBL" id="LWDP01000005">
    <property type="protein sequence ID" value="ORD94968.1"/>
    <property type="molecule type" value="Genomic_DNA"/>
</dbReference>
<accession>A0A1Y1SAA7</accession>
<reference evidence="4 5" key="1">
    <citation type="journal article" date="2017" name="Environ. Microbiol.">
        <title>Decay of the glycolytic pathway and adaptation to intranuclear parasitism within Enterocytozoonidae microsporidia.</title>
        <authorList>
            <person name="Wiredu Boakye D."/>
            <person name="Jaroenlak P."/>
            <person name="Prachumwat A."/>
            <person name="Williams T.A."/>
            <person name="Bateman K.S."/>
            <person name="Itsathitphaisarn O."/>
            <person name="Sritunyalucksana K."/>
            <person name="Paszkiewicz K.H."/>
            <person name="Moore K.A."/>
            <person name="Stentiford G.D."/>
            <person name="Williams B.A."/>
        </authorList>
    </citation>
    <scope>NUCLEOTIDE SEQUENCE [LARGE SCALE GENOMIC DNA]</scope>
    <source>
        <strain evidence="4 5">GB1</strain>
    </source>
</reference>
<dbReference type="SUPFAM" id="SSF46785">
    <property type="entry name" value="Winged helix' DNA-binding domain"/>
    <property type="match status" value="1"/>
</dbReference>
<dbReference type="InterPro" id="IPR036388">
    <property type="entry name" value="WH-like_DNA-bd_sf"/>
</dbReference>
<dbReference type="VEuPathDB" id="MicrosporidiaDB:ECANGB1_1642"/>
<keyword evidence="5" id="KW-1185">Reference proteome</keyword>
<keyword evidence="2" id="KW-0539">Nucleus</keyword>
<dbReference type="Pfam" id="PF00250">
    <property type="entry name" value="Forkhead"/>
    <property type="match status" value="1"/>
</dbReference>
<gene>
    <name evidence="4" type="ORF">ECANGB1_1642</name>
</gene>
<dbReference type="PROSITE" id="PS50039">
    <property type="entry name" value="FORK_HEAD_3"/>
    <property type="match status" value="1"/>
</dbReference>
<dbReference type="AlphaFoldDB" id="A0A1Y1SAA7"/>
<comment type="subcellular location">
    <subcellularLocation>
        <location evidence="2">Nucleus</location>
    </subcellularLocation>
</comment>
<feature type="domain" description="Fork-head" evidence="3">
    <location>
        <begin position="7"/>
        <end position="84"/>
    </location>
</feature>
<dbReference type="SMART" id="SM00339">
    <property type="entry name" value="FH"/>
    <property type="match status" value="1"/>
</dbReference>
<evidence type="ECO:0000256" key="1">
    <source>
        <dbReference type="ARBA" id="ARBA00023125"/>
    </source>
</evidence>
<feature type="DNA-binding region" description="Fork-head" evidence="2">
    <location>
        <begin position="7"/>
        <end position="84"/>
    </location>
</feature>
<protein>
    <recommendedName>
        <fullName evidence="3">Fork-head domain-containing protein</fullName>
    </recommendedName>
</protein>